<reference evidence="2" key="1">
    <citation type="submission" date="2021-01" db="EMBL/GenBank/DDBJ databases">
        <title>Whole genome shotgun sequence of Actinoplanes cyaneus NBRC 14990.</title>
        <authorList>
            <person name="Komaki H."/>
            <person name="Tamura T."/>
        </authorList>
    </citation>
    <scope>NUCLEOTIDE SEQUENCE</scope>
    <source>
        <strain evidence="2">NBRC 14990</strain>
    </source>
</reference>
<dbReference type="RefSeq" id="WP_203741165.1">
    <property type="nucleotide sequence ID" value="NZ_BAAAUC010000018.1"/>
</dbReference>
<dbReference type="Proteomes" id="UP000619479">
    <property type="component" value="Unassembled WGS sequence"/>
</dbReference>
<keyword evidence="1" id="KW-0732">Signal</keyword>
<gene>
    <name evidence="2" type="ORF">Acy02nite_31130</name>
</gene>
<protein>
    <submittedName>
        <fullName evidence="2">Uncharacterized protein</fullName>
    </submittedName>
</protein>
<evidence type="ECO:0000313" key="3">
    <source>
        <dbReference type="Proteomes" id="UP000619479"/>
    </source>
</evidence>
<dbReference type="AlphaFoldDB" id="A0A919IH31"/>
<evidence type="ECO:0000313" key="2">
    <source>
        <dbReference type="EMBL" id="GID65232.1"/>
    </source>
</evidence>
<evidence type="ECO:0000256" key="1">
    <source>
        <dbReference type="SAM" id="SignalP"/>
    </source>
</evidence>
<feature type="chain" id="PRO_5037274385" evidence="1">
    <location>
        <begin position="23"/>
        <end position="157"/>
    </location>
</feature>
<proteinExistence type="predicted"/>
<accession>A0A919IH31</accession>
<organism evidence="2 3">
    <name type="scientific">Actinoplanes cyaneus</name>
    <dbReference type="NCBI Taxonomy" id="52696"/>
    <lineage>
        <taxon>Bacteria</taxon>
        <taxon>Bacillati</taxon>
        <taxon>Actinomycetota</taxon>
        <taxon>Actinomycetes</taxon>
        <taxon>Micromonosporales</taxon>
        <taxon>Micromonosporaceae</taxon>
        <taxon>Actinoplanes</taxon>
    </lineage>
</organism>
<keyword evidence="3" id="KW-1185">Reference proteome</keyword>
<sequence length="157" mass="17063">MRRLLTLTLVATGLLAPAPAVAAPPAAPAVVSAGSSPREDLSGQRLRSPGSASIYLVDPEGYARAFPDIATYTRFYEDTDGVEVNDDLDDISRGPAFSRDAYLLRVVGEDGIYVVSDGVRRGIASWRVLERYGFDPDRARPVTRDRADEIPEGPAWR</sequence>
<name>A0A919IH31_9ACTN</name>
<dbReference type="EMBL" id="BOMH01000022">
    <property type="protein sequence ID" value="GID65232.1"/>
    <property type="molecule type" value="Genomic_DNA"/>
</dbReference>
<feature type="signal peptide" evidence="1">
    <location>
        <begin position="1"/>
        <end position="22"/>
    </location>
</feature>
<comment type="caution">
    <text evidence="2">The sequence shown here is derived from an EMBL/GenBank/DDBJ whole genome shotgun (WGS) entry which is preliminary data.</text>
</comment>